<reference evidence="2 3" key="1">
    <citation type="journal article" date="2021" name="bioRxiv">
        <title>Chromosome-scale and haplotype-resolved genome assembly of a tetraploid potato cultivar.</title>
        <authorList>
            <person name="Sun H."/>
            <person name="Jiao W.-B."/>
            <person name="Krause K."/>
            <person name="Campoy J.A."/>
            <person name="Goel M."/>
            <person name="Folz-Donahue K."/>
            <person name="Kukat C."/>
            <person name="Huettel B."/>
            <person name="Schneeberger K."/>
        </authorList>
    </citation>
    <scope>NUCLEOTIDE SEQUENCE [LARGE SCALE GENOMIC DNA]</scope>
    <source>
        <strain evidence="2">SolTubOtavaFocal</strain>
        <tissue evidence="2">Leaves</tissue>
    </source>
</reference>
<dbReference type="Proteomes" id="UP000826656">
    <property type="component" value="Unassembled WGS sequence"/>
</dbReference>
<protein>
    <recommendedName>
        <fullName evidence="1">Reverse transcriptase domain-containing protein</fullName>
    </recommendedName>
</protein>
<organism evidence="2 3">
    <name type="scientific">Solanum tuberosum</name>
    <name type="common">Potato</name>
    <dbReference type="NCBI Taxonomy" id="4113"/>
    <lineage>
        <taxon>Eukaryota</taxon>
        <taxon>Viridiplantae</taxon>
        <taxon>Streptophyta</taxon>
        <taxon>Embryophyta</taxon>
        <taxon>Tracheophyta</taxon>
        <taxon>Spermatophyta</taxon>
        <taxon>Magnoliopsida</taxon>
        <taxon>eudicotyledons</taxon>
        <taxon>Gunneridae</taxon>
        <taxon>Pentapetalae</taxon>
        <taxon>asterids</taxon>
        <taxon>lamiids</taxon>
        <taxon>Solanales</taxon>
        <taxon>Solanaceae</taxon>
        <taxon>Solanoideae</taxon>
        <taxon>Solaneae</taxon>
        <taxon>Solanum</taxon>
    </lineage>
</organism>
<dbReference type="PROSITE" id="PS50878">
    <property type="entry name" value="RT_POL"/>
    <property type="match status" value="1"/>
</dbReference>
<proteinExistence type="predicted"/>
<dbReference type="InterPro" id="IPR043128">
    <property type="entry name" value="Rev_trsase/Diguanyl_cyclase"/>
</dbReference>
<feature type="domain" description="Reverse transcriptase" evidence="1">
    <location>
        <begin position="66"/>
        <end position="244"/>
    </location>
</feature>
<dbReference type="SUPFAM" id="SSF56672">
    <property type="entry name" value="DNA/RNA polymerases"/>
    <property type="match status" value="1"/>
</dbReference>
<dbReference type="CDD" id="cd01647">
    <property type="entry name" value="RT_LTR"/>
    <property type="match status" value="1"/>
</dbReference>
<dbReference type="InterPro" id="IPR000477">
    <property type="entry name" value="RT_dom"/>
</dbReference>
<gene>
    <name evidence="2" type="ORF">KY290_036584</name>
</gene>
<dbReference type="EMBL" id="JAIVGD010000028">
    <property type="protein sequence ID" value="KAH0737879.1"/>
    <property type="molecule type" value="Genomic_DNA"/>
</dbReference>
<evidence type="ECO:0000313" key="2">
    <source>
        <dbReference type="EMBL" id="KAH0737879.1"/>
    </source>
</evidence>
<dbReference type="Gene3D" id="3.30.70.270">
    <property type="match status" value="1"/>
</dbReference>
<evidence type="ECO:0000313" key="3">
    <source>
        <dbReference type="Proteomes" id="UP000826656"/>
    </source>
</evidence>
<dbReference type="PANTHER" id="PTHR24559:SF444">
    <property type="entry name" value="REVERSE TRANSCRIPTASE DOMAIN-CONTAINING PROTEIN"/>
    <property type="match status" value="1"/>
</dbReference>
<name>A0ABQ7TUE7_SOLTU</name>
<dbReference type="Gene3D" id="3.10.10.10">
    <property type="entry name" value="HIV Type 1 Reverse Transcriptase, subunit A, domain 1"/>
    <property type="match status" value="1"/>
</dbReference>
<dbReference type="InterPro" id="IPR043502">
    <property type="entry name" value="DNA/RNA_pol_sf"/>
</dbReference>
<accession>A0ABQ7TUE7</accession>
<dbReference type="Pfam" id="PF00078">
    <property type="entry name" value="RVT_1"/>
    <property type="match status" value="1"/>
</dbReference>
<evidence type="ECO:0000259" key="1">
    <source>
        <dbReference type="PROSITE" id="PS50878"/>
    </source>
</evidence>
<keyword evidence="3" id="KW-1185">Reference proteome</keyword>
<sequence>MPLIQSVSVVREFPEVFRDDLPGVPPEREIDFGIDILLDTRPISIPPYKMAPTELKELKEQLKDLLDKGITRPSVSHWGAPVLFVRKKDGSLRMYIDYRQLSKVTIKNKYPLPRIDDLFDQLQGATCFSKIDLKSGYHQLKVKECDIPKTTFKTSYGHYEFLVMSFGLTNAPAAFMDLMNRVFKPYLDIFVILIDDILIYSMNEKDHASHLRIVLQTLKDIELYAKFSKCEFWLESVAFLGHIVSGEGIKVDTQKIEAVQNWHLQLTLRVFWVWMAIIEACEKSFQELKKRLTTTLVLTLPEGTQGFVNNKVIAYVSRQLKVHEKNYPTHDLELAIVAIMYSLITRVFNMRSLRKSLISDKGGGKANVIVAALSRLSMGSIAHVEEEKRELAKDVHRLARLGV</sequence>
<dbReference type="InterPro" id="IPR053134">
    <property type="entry name" value="RNA-dir_DNA_polymerase"/>
</dbReference>
<comment type="caution">
    <text evidence="2">The sequence shown here is derived from an EMBL/GenBank/DDBJ whole genome shotgun (WGS) entry which is preliminary data.</text>
</comment>
<dbReference type="PANTHER" id="PTHR24559">
    <property type="entry name" value="TRANSPOSON TY3-I GAG-POL POLYPROTEIN"/>
    <property type="match status" value="1"/>
</dbReference>